<organism evidence="3 4">
    <name type="scientific">Exophiala xenobiotica</name>
    <dbReference type="NCBI Taxonomy" id="348802"/>
    <lineage>
        <taxon>Eukaryota</taxon>
        <taxon>Fungi</taxon>
        <taxon>Dikarya</taxon>
        <taxon>Ascomycota</taxon>
        <taxon>Pezizomycotina</taxon>
        <taxon>Eurotiomycetes</taxon>
        <taxon>Chaetothyriomycetidae</taxon>
        <taxon>Chaetothyriales</taxon>
        <taxon>Herpotrichiellaceae</taxon>
        <taxon>Exophiala</taxon>
    </lineage>
</organism>
<name>A0A0D2EZL5_9EURO</name>
<dbReference type="Pfam" id="PF01424">
    <property type="entry name" value="R3H"/>
    <property type="match status" value="1"/>
</dbReference>
<dbReference type="Proteomes" id="UP000054342">
    <property type="component" value="Unassembled WGS sequence"/>
</dbReference>
<dbReference type="AlphaFoldDB" id="A0A0D2EZL5"/>
<feature type="region of interest" description="Disordered" evidence="1">
    <location>
        <begin position="285"/>
        <end position="308"/>
    </location>
</feature>
<feature type="compositionally biased region" description="Low complexity" evidence="1">
    <location>
        <begin position="22"/>
        <end position="33"/>
    </location>
</feature>
<dbReference type="SMART" id="SM00443">
    <property type="entry name" value="G_patch"/>
    <property type="match status" value="1"/>
</dbReference>
<evidence type="ECO:0000256" key="1">
    <source>
        <dbReference type="SAM" id="MobiDB-lite"/>
    </source>
</evidence>
<evidence type="ECO:0000259" key="2">
    <source>
        <dbReference type="PROSITE" id="PS50174"/>
    </source>
</evidence>
<evidence type="ECO:0000313" key="4">
    <source>
        <dbReference type="Proteomes" id="UP000054342"/>
    </source>
</evidence>
<feature type="compositionally biased region" description="Acidic residues" evidence="1">
    <location>
        <begin position="139"/>
        <end position="149"/>
    </location>
</feature>
<protein>
    <recommendedName>
        <fullName evidence="2">G-patch domain-containing protein</fullName>
    </recommendedName>
</protein>
<evidence type="ECO:0000313" key="3">
    <source>
        <dbReference type="EMBL" id="KIW61128.1"/>
    </source>
</evidence>
<dbReference type="SUPFAM" id="SSF82708">
    <property type="entry name" value="R3H domain"/>
    <property type="match status" value="1"/>
</dbReference>
<dbReference type="InterPro" id="IPR001374">
    <property type="entry name" value="R3H_dom"/>
</dbReference>
<dbReference type="Pfam" id="PF01585">
    <property type="entry name" value="G-patch"/>
    <property type="match status" value="1"/>
</dbReference>
<feature type="compositionally biased region" description="Polar residues" evidence="1">
    <location>
        <begin position="53"/>
        <end position="72"/>
    </location>
</feature>
<feature type="region of interest" description="Disordered" evidence="1">
    <location>
        <begin position="713"/>
        <end position="751"/>
    </location>
</feature>
<feature type="compositionally biased region" description="Acidic residues" evidence="1">
    <location>
        <begin position="426"/>
        <end position="446"/>
    </location>
</feature>
<dbReference type="EMBL" id="KN847317">
    <property type="protein sequence ID" value="KIW61128.1"/>
    <property type="molecule type" value="Genomic_DNA"/>
</dbReference>
<dbReference type="OrthoDB" id="21470at2759"/>
<dbReference type="PANTHER" id="PTHR14195">
    <property type="entry name" value="G PATCH DOMAIN CONTAINING PROTEIN 2"/>
    <property type="match status" value="1"/>
</dbReference>
<feature type="region of interest" description="Disordered" evidence="1">
    <location>
        <begin position="420"/>
        <end position="455"/>
    </location>
</feature>
<feature type="compositionally biased region" description="Acidic residues" evidence="1">
    <location>
        <begin position="287"/>
        <end position="297"/>
    </location>
</feature>
<gene>
    <name evidence="3" type="ORF">PV05_01286</name>
</gene>
<dbReference type="InterPro" id="IPR051189">
    <property type="entry name" value="Splicing_assoc_domain"/>
</dbReference>
<dbReference type="InterPro" id="IPR000467">
    <property type="entry name" value="G_patch_dom"/>
</dbReference>
<accession>A0A0D2EZL5</accession>
<dbReference type="HOGENOM" id="CLU_007254_1_0_1"/>
<dbReference type="GeneID" id="25323194"/>
<reference evidence="3 4" key="1">
    <citation type="submission" date="2015-01" db="EMBL/GenBank/DDBJ databases">
        <title>The Genome Sequence of Exophiala xenobiotica CBS118157.</title>
        <authorList>
            <consortium name="The Broad Institute Genomics Platform"/>
            <person name="Cuomo C."/>
            <person name="de Hoog S."/>
            <person name="Gorbushina A."/>
            <person name="Stielow B."/>
            <person name="Teixiera M."/>
            <person name="Abouelleil A."/>
            <person name="Chapman S.B."/>
            <person name="Priest M."/>
            <person name="Young S.K."/>
            <person name="Wortman J."/>
            <person name="Nusbaum C."/>
            <person name="Birren B."/>
        </authorList>
    </citation>
    <scope>NUCLEOTIDE SEQUENCE [LARGE SCALE GENOMIC DNA]</scope>
    <source>
        <strain evidence="3 4">CBS 118157</strain>
    </source>
</reference>
<dbReference type="STRING" id="348802.A0A0D2EZL5"/>
<feature type="region of interest" description="Disordered" evidence="1">
    <location>
        <begin position="1"/>
        <end position="267"/>
    </location>
</feature>
<feature type="domain" description="G-patch" evidence="2">
    <location>
        <begin position="763"/>
        <end position="806"/>
    </location>
</feature>
<feature type="compositionally biased region" description="Basic and acidic residues" evidence="1">
    <location>
        <begin position="101"/>
        <end position="118"/>
    </location>
</feature>
<dbReference type="GO" id="GO:0003676">
    <property type="term" value="F:nucleic acid binding"/>
    <property type="evidence" value="ECO:0007669"/>
    <property type="project" value="InterPro"/>
</dbReference>
<keyword evidence="4" id="KW-1185">Reference proteome</keyword>
<sequence>MGARQRAQARPKKGSAAKKSPKWSQKQSSSSLKVPDLDPRLRHRALLADWQDFSDSSSPHPRNGMLSMSQEARNTERHAMGWGSTRLRDMTVTFVSAGNLVRDEPSDEKTESETEGQKDPTTTEDGAQPEPETLPLGELSEDAVEEGEVVNDVKEHVPSTTPALKKAPPAVKPAARSDSISSHSSEEILFAGRKNAGQPRLRRVQTPKSTRPLSPPITSVNNSSELPTAESSSDAVPQHVSSSPSRKFQAIPLRNKNVDRRGRPRLWSSRRDEEEAIMNDYIANLAFDDDSDEEDAPEQSTSKLSRRNEHFRFFDGPAEFHVKVQTNPAASQTPQSHLPDQAIDWDSADLEDFDELSTTDEEVLEVTQVLRHRVRPSGAQYLVTAPGQGTSEARWVLQAKLKSSSAREEIEIFNDIQAIQFQTTSDDQDDDSDDDSDDDEVGDDVDDDRKSEDDENARIMAHTARMTDEQVARAFAKQAELGISGDDLVLFDGHLDADDGDDDDGDEFLANDDFISFSAKHHLSSRGKSKRNRRQRTTFPPAEAFADALDQDPYGAFDIMDFDRPSLRPKKKGRVSDPFEWGLEDEELAQHLHSSWSKDREKKTARKRERLEAREAALLEASDRNDPVVIKAEIRQFLVQETDFLKLAPMDSTTRAGVHRLAKALRLKSHSEGKDGRGAGRYPILTKGPHTPFYNVDTIWEIDNLMESRKFFPKQRGGGFRGPNTPRARATVKTRRGGGGGTMSGATYMNGEVVGGSAPELGADNKGRAMLEKMGWTSGMGIGAVGNKGGLEAIKHVVKTNKAGLG</sequence>
<proteinExistence type="predicted"/>
<feature type="compositionally biased region" description="Polar residues" evidence="1">
    <location>
        <begin position="206"/>
        <end position="246"/>
    </location>
</feature>
<feature type="compositionally biased region" description="Basic residues" evidence="1">
    <location>
        <begin position="7"/>
        <end position="21"/>
    </location>
</feature>
<dbReference type="InterPro" id="IPR036867">
    <property type="entry name" value="R3H_dom_sf"/>
</dbReference>
<dbReference type="RefSeq" id="XP_013321712.1">
    <property type="nucleotide sequence ID" value="XM_013466258.1"/>
</dbReference>
<dbReference type="Gene3D" id="3.30.1370.50">
    <property type="entry name" value="R3H-like domain"/>
    <property type="match status" value="1"/>
</dbReference>
<feature type="compositionally biased region" description="Low complexity" evidence="1">
    <location>
        <begin position="162"/>
        <end position="183"/>
    </location>
</feature>
<dbReference type="PROSITE" id="PS50174">
    <property type="entry name" value="G_PATCH"/>
    <property type="match status" value="1"/>
</dbReference>